<dbReference type="PANTHER" id="PTHR37265:SF5">
    <property type="entry name" value="OS01G0195300 PROTEIN"/>
    <property type="match status" value="1"/>
</dbReference>
<feature type="region of interest" description="Disordered" evidence="1">
    <location>
        <begin position="25"/>
        <end position="57"/>
    </location>
</feature>
<keyword evidence="4" id="KW-1185">Reference proteome</keyword>
<feature type="signal peptide" evidence="2">
    <location>
        <begin position="1"/>
        <end position="21"/>
    </location>
</feature>
<reference evidence="3 4" key="1">
    <citation type="submission" date="2019-12" db="EMBL/GenBank/DDBJ databases">
        <authorList>
            <person name="Alioto T."/>
            <person name="Alioto T."/>
            <person name="Gomez Garrido J."/>
        </authorList>
    </citation>
    <scope>NUCLEOTIDE SEQUENCE [LARGE SCALE GENOMIC DNA]</scope>
</reference>
<gene>
    <name evidence="3" type="ORF">OLEA9_A043095</name>
</gene>
<evidence type="ECO:0000256" key="2">
    <source>
        <dbReference type="SAM" id="SignalP"/>
    </source>
</evidence>
<protein>
    <submittedName>
        <fullName evidence="3">Uncharacterized protein</fullName>
    </submittedName>
</protein>
<accession>A0A8S0UW46</accession>
<dbReference type="EMBL" id="CACTIH010009070">
    <property type="protein sequence ID" value="CAA3022501.1"/>
    <property type="molecule type" value="Genomic_DNA"/>
</dbReference>
<sequence>MSCMRNTLLFIYILDFALTEAQKMEDENGKRNGFEPTGDVIGKRLRTTEDPDGSVGIQEEDDREMTSWLMLDEDSAMELSKLLDSWDAPPPPVKVRFIENPYSSTVIFQSSSAYVTINGNEETCGSSFSDSDSSVMASIDLGGIRRLVLGEMKEESGGAWPTNTCENGMDADRDLEMEGFLVKEISGCDCSGSSSDDQIDYEEATWLKFLGEDVFGSL</sequence>
<comment type="caution">
    <text evidence="3">The sequence shown here is derived from an EMBL/GenBank/DDBJ whole genome shotgun (WGS) entry which is preliminary data.</text>
</comment>
<keyword evidence="2" id="KW-0732">Signal</keyword>
<name>A0A8S0UW46_OLEEU</name>
<dbReference type="OrthoDB" id="783490at2759"/>
<feature type="chain" id="PRO_5035949805" evidence="2">
    <location>
        <begin position="22"/>
        <end position="218"/>
    </location>
</feature>
<evidence type="ECO:0000313" key="4">
    <source>
        <dbReference type="Proteomes" id="UP000594638"/>
    </source>
</evidence>
<dbReference type="AlphaFoldDB" id="A0A8S0UW46"/>
<dbReference type="Gramene" id="OE9A043095T1">
    <property type="protein sequence ID" value="OE9A043095C1"/>
    <property type="gene ID" value="OE9A043095"/>
</dbReference>
<evidence type="ECO:0000256" key="1">
    <source>
        <dbReference type="SAM" id="MobiDB-lite"/>
    </source>
</evidence>
<dbReference type="Proteomes" id="UP000594638">
    <property type="component" value="Unassembled WGS sequence"/>
</dbReference>
<dbReference type="PANTHER" id="PTHR37265">
    <property type="entry name" value="OS01G0195300 PROTEIN"/>
    <property type="match status" value="1"/>
</dbReference>
<proteinExistence type="predicted"/>
<organism evidence="3 4">
    <name type="scientific">Olea europaea subsp. europaea</name>
    <dbReference type="NCBI Taxonomy" id="158383"/>
    <lineage>
        <taxon>Eukaryota</taxon>
        <taxon>Viridiplantae</taxon>
        <taxon>Streptophyta</taxon>
        <taxon>Embryophyta</taxon>
        <taxon>Tracheophyta</taxon>
        <taxon>Spermatophyta</taxon>
        <taxon>Magnoliopsida</taxon>
        <taxon>eudicotyledons</taxon>
        <taxon>Gunneridae</taxon>
        <taxon>Pentapetalae</taxon>
        <taxon>asterids</taxon>
        <taxon>lamiids</taxon>
        <taxon>Lamiales</taxon>
        <taxon>Oleaceae</taxon>
        <taxon>Oleeae</taxon>
        <taxon>Olea</taxon>
    </lineage>
</organism>
<evidence type="ECO:0000313" key="3">
    <source>
        <dbReference type="EMBL" id="CAA3022501.1"/>
    </source>
</evidence>